<dbReference type="InterPro" id="IPR043129">
    <property type="entry name" value="ATPase_NBD"/>
</dbReference>
<protein>
    <submittedName>
        <fullName evidence="2">ROK family protein</fullName>
    </submittedName>
</protein>
<dbReference type="Pfam" id="PF00480">
    <property type="entry name" value="ROK"/>
    <property type="match status" value="1"/>
</dbReference>
<dbReference type="PANTHER" id="PTHR18964:SF149">
    <property type="entry name" value="BIFUNCTIONAL UDP-N-ACETYLGLUCOSAMINE 2-EPIMERASE_N-ACETYLMANNOSAMINE KINASE"/>
    <property type="match status" value="1"/>
</dbReference>
<accession>A0ABX8BXM9</accession>
<gene>
    <name evidence="2" type="ORF">KGD83_16415</name>
</gene>
<proteinExistence type="inferred from homology"/>
<dbReference type="RefSeq" id="WP_212640032.1">
    <property type="nucleotide sequence ID" value="NZ_CP074132.1"/>
</dbReference>
<dbReference type="InterPro" id="IPR000600">
    <property type="entry name" value="ROK"/>
</dbReference>
<evidence type="ECO:0000313" key="3">
    <source>
        <dbReference type="Proteomes" id="UP000678016"/>
    </source>
</evidence>
<dbReference type="Proteomes" id="UP000678016">
    <property type="component" value="Chromosome"/>
</dbReference>
<evidence type="ECO:0000256" key="1">
    <source>
        <dbReference type="ARBA" id="ARBA00006479"/>
    </source>
</evidence>
<sequence>MACLGMDVGGSGARLRLVPGPRDGGGPPWAPVEERLVWPSGVGVEEDLALLGAAVERVTGGDPGRVEALGVSRPASVDAEGTITAWPNRPTWVGCSLPRALARLCPGAPASHEDDGNAAARAEAVASGADHLVYLGLGTGLAGGLVADGRVVGGAHGGAGEVGHLSVAGPASGPPCPCGRTGCLQATVSGPAVARRVTRRTRGRHGLAELPGAVRAAAPWALRERDTVAVALAGAVEVLVELVAPEQVRIGGGLLASLPGLCERVADRLEPRAGRTRPTVAPALHGGDSSLAGAVLLAHGLAARGAPARTDDPSAPKEAA</sequence>
<evidence type="ECO:0000313" key="2">
    <source>
        <dbReference type="EMBL" id="QUX26944.1"/>
    </source>
</evidence>
<dbReference type="Gene3D" id="3.30.420.40">
    <property type="match status" value="2"/>
</dbReference>
<comment type="similarity">
    <text evidence="1">Belongs to the ROK (NagC/XylR) family.</text>
</comment>
<organism evidence="2 3">
    <name type="scientific">Nocardiopsis akebiae</name>
    <dbReference type="NCBI Taxonomy" id="2831968"/>
    <lineage>
        <taxon>Bacteria</taxon>
        <taxon>Bacillati</taxon>
        <taxon>Actinomycetota</taxon>
        <taxon>Actinomycetes</taxon>
        <taxon>Streptosporangiales</taxon>
        <taxon>Nocardiopsidaceae</taxon>
        <taxon>Nocardiopsis</taxon>
    </lineage>
</organism>
<dbReference type="PANTHER" id="PTHR18964">
    <property type="entry name" value="ROK (REPRESSOR, ORF, KINASE) FAMILY"/>
    <property type="match status" value="1"/>
</dbReference>
<name>A0ABX8BXM9_9ACTN</name>
<keyword evidence="3" id="KW-1185">Reference proteome</keyword>
<dbReference type="SUPFAM" id="SSF53067">
    <property type="entry name" value="Actin-like ATPase domain"/>
    <property type="match status" value="2"/>
</dbReference>
<dbReference type="EMBL" id="CP074132">
    <property type="protein sequence ID" value="QUX26944.1"/>
    <property type="molecule type" value="Genomic_DNA"/>
</dbReference>
<reference evidence="3" key="1">
    <citation type="submission" date="2021-05" db="EMBL/GenBank/DDBJ databases">
        <title>Direct Submission.</title>
        <authorList>
            <person name="Li K."/>
            <person name="Gao J."/>
        </authorList>
    </citation>
    <scope>NUCLEOTIDE SEQUENCE [LARGE SCALE GENOMIC DNA]</scope>
    <source>
        <strain evidence="3">HDS12</strain>
    </source>
</reference>